<keyword evidence="3 4" id="KW-0687">Ribonucleoprotein</keyword>
<evidence type="ECO:0000256" key="3">
    <source>
        <dbReference type="ARBA" id="ARBA00023274"/>
    </source>
</evidence>
<evidence type="ECO:0000313" key="7">
    <source>
        <dbReference type="Proteomes" id="UP000616143"/>
    </source>
</evidence>
<dbReference type="InterPro" id="IPR000754">
    <property type="entry name" value="Ribosomal_uS9"/>
</dbReference>
<dbReference type="PANTHER" id="PTHR21569">
    <property type="entry name" value="RIBOSOMAL PROTEIN S9"/>
    <property type="match status" value="1"/>
</dbReference>
<name>A0A830H4R6_9CREN</name>
<proteinExistence type="inferred from homology"/>
<evidence type="ECO:0000313" key="6">
    <source>
        <dbReference type="EMBL" id="GGU03381.1"/>
    </source>
</evidence>
<dbReference type="SUPFAM" id="SSF54211">
    <property type="entry name" value="Ribosomal protein S5 domain 2-like"/>
    <property type="match status" value="1"/>
</dbReference>
<protein>
    <recommendedName>
        <fullName evidence="4">Small ribosomal subunit protein uS9</fullName>
    </recommendedName>
</protein>
<dbReference type="Proteomes" id="UP000616143">
    <property type="component" value="Unassembled WGS sequence"/>
</dbReference>
<dbReference type="Gene3D" id="3.30.230.10">
    <property type="match status" value="1"/>
</dbReference>
<dbReference type="GO" id="GO:0003723">
    <property type="term" value="F:RNA binding"/>
    <property type="evidence" value="ECO:0007669"/>
    <property type="project" value="TreeGrafter"/>
</dbReference>
<dbReference type="NCBIfam" id="TIGR03627">
    <property type="entry name" value="uS9_arch"/>
    <property type="match status" value="1"/>
</dbReference>
<accession>A0A830H4R6</accession>
<dbReference type="Pfam" id="PF00380">
    <property type="entry name" value="Ribosomal_S9"/>
    <property type="match status" value="1"/>
</dbReference>
<sequence length="144" mass="16414">MGGRVSSEEKQGKSIVGSATRKKATARCRVIPGKGRVFFNGVPVELMPIEVARLKIMEPLLLLGRDRWSSIDAYIEVQGGGIMGQAEAARVALARALVRFTGDEELENLYRSYDRYMLAGDPRRTESEKWMRYSARRWRQKSYR</sequence>
<dbReference type="PROSITE" id="PS00360">
    <property type="entry name" value="RIBOSOMAL_S9"/>
    <property type="match status" value="1"/>
</dbReference>
<evidence type="ECO:0000256" key="1">
    <source>
        <dbReference type="ARBA" id="ARBA00005251"/>
    </source>
</evidence>
<reference evidence="6" key="1">
    <citation type="journal article" date="2014" name="Int. J. Syst. Evol. Microbiol.">
        <title>Complete genome sequence of Corynebacterium casei LMG S-19264T (=DSM 44701T), isolated from a smear-ripened cheese.</title>
        <authorList>
            <consortium name="US DOE Joint Genome Institute (JGI-PGF)"/>
            <person name="Walter F."/>
            <person name="Albersmeier A."/>
            <person name="Kalinowski J."/>
            <person name="Ruckert C."/>
        </authorList>
    </citation>
    <scope>NUCLEOTIDE SEQUENCE</scope>
    <source>
        <strain evidence="6">JCM 31740</strain>
    </source>
</reference>
<dbReference type="GO" id="GO:0022627">
    <property type="term" value="C:cytosolic small ribosomal subunit"/>
    <property type="evidence" value="ECO:0007669"/>
    <property type="project" value="UniProtKB-UniRule"/>
</dbReference>
<organism evidence="6 7">
    <name type="scientific">Sulfodiicoccus acidiphilus</name>
    <dbReference type="NCBI Taxonomy" id="1670455"/>
    <lineage>
        <taxon>Archaea</taxon>
        <taxon>Thermoproteota</taxon>
        <taxon>Thermoprotei</taxon>
        <taxon>Sulfolobales</taxon>
        <taxon>Sulfolobaceae</taxon>
        <taxon>Sulfodiicoccus</taxon>
    </lineage>
</organism>
<dbReference type="GO" id="GO:0000462">
    <property type="term" value="P:maturation of SSU-rRNA from tricistronic rRNA transcript (SSU-rRNA, 5.8S rRNA, LSU-rRNA)"/>
    <property type="evidence" value="ECO:0007669"/>
    <property type="project" value="TreeGrafter"/>
</dbReference>
<dbReference type="InterPro" id="IPR014721">
    <property type="entry name" value="Ribsml_uS5_D2-typ_fold_subgr"/>
</dbReference>
<dbReference type="GO" id="GO:0003735">
    <property type="term" value="F:structural constituent of ribosome"/>
    <property type="evidence" value="ECO:0007669"/>
    <property type="project" value="UniProtKB-UniRule"/>
</dbReference>
<keyword evidence="2 4" id="KW-0689">Ribosomal protein</keyword>
<dbReference type="PANTHER" id="PTHR21569:SF16">
    <property type="entry name" value="RIBOSOMAL PROTEIN S16"/>
    <property type="match status" value="1"/>
</dbReference>
<dbReference type="AlphaFoldDB" id="A0A830H4R6"/>
<evidence type="ECO:0000256" key="5">
    <source>
        <dbReference type="RuleBase" id="RU003815"/>
    </source>
</evidence>
<comment type="caution">
    <text evidence="6">The sequence shown here is derived from an EMBL/GenBank/DDBJ whole genome shotgun (WGS) entry which is preliminary data.</text>
</comment>
<dbReference type="InterPro" id="IPR020574">
    <property type="entry name" value="Ribosomal_uS9_CS"/>
</dbReference>
<dbReference type="InterPro" id="IPR020568">
    <property type="entry name" value="Ribosomal_Su5_D2-typ_SF"/>
</dbReference>
<gene>
    <name evidence="4" type="primary">rps9</name>
    <name evidence="6" type="ORF">GCM10007116_20410</name>
</gene>
<reference evidence="6" key="2">
    <citation type="submission" date="2020-09" db="EMBL/GenBank/DDBJ databases">
        <authorList>
            <person name="Sun Q."/>
            <person name="Ohkuma M."/>
        </authorList>
    </citation>
    <scope>NUCLEOTIDE SEQUENCE</scope>
    <source>
        <strain evidence="6">JCM 31740</strain>
    </source>
</reference>
<dbReference type="NCBIfam" id="NF001749">
    <property type="entry name" value="PRK00474.1"/>
    <property type="match status" value="1"/>
</dbReference>
<dbReference type="EMBL" id="BMQS01000025">
    <property type="protein sequence ID" value="GGU03381.1"/>
    <property type="molecule type" value="Genomic_DNA"/>
</dbReference>
<dbReference type="HAMAP" id="MF_00532_A">
    <property type="entry name" value="Ribosomal_uS9_A"/>
    <property type="match status" value="1"/>
</dbReference>
<evidence type="ECO:0000256" key="2">
    <source>
        <dbReference type="ARBA" id="ARBA00022980"/>
    </source>
</evidence>
<dbReference type="InterPro" id="IPR019958">
    <property type="entry name" value="Ribosomal_uS9_archaeal"/>
</dbReference>
<comment type="similarity">
    <text evidence="1 4 5">Belongs to the universal ribosomal protein uS9 family.</text>
</comment>
<dbReference type="GO" id="GO:0006412">
    <property type="term" value="P:translation"/>
    <property type="evidence" value="ECO:0007669"/>
    <property type="project" value="UniProtKB-UniRule"/>
</dbReference>
<evidence type="ECO:0000256" key="4">
    <source>
        <dbReference type="HAMAP-Rule" id="MF_00532"/>
    </source>
</evidence>